<dbReference type="Pfam" id="PF13193">
    <property type="entry name" value="AMP-binding_C"/>
    <property type="match status" value="1"/>
</dbReference>
<keyword evidence="2" id="KW-0597">Phosphoprotein</keyword>
<dbReference type="EMBL" id="CP022752">
    <property type="protein sequence ID" value="ASU79415.1"/>
    <property type="molecule type" value="Genomic_DNA"/>
</dbReference>
<dbReference type="InterPro" id="IPR010080">
    <property type="entry name" value="Thioester_reductase-like_dom"/>
</dbReference>
<dbReference type="Gene3D" id="2.30.38.10">
    <property type="entry name" value="Luciferase, Domain 3"/>
    <property type="match status" value="1"/>
</dbReference>
<dbReference type="Pfam" id="PF07993">
    <property type="entry name" value="NAD_binding_4"/>
    <property type="match status" value="1"/>
</dbReference>
<dbReference type="Proteomes" id="UP000215043">
    <property type="component" value="Chromosome"/>
</dbReference>
<dbReference type="PANTHER" id="PTHR44845">
    <property type="entry name" value="CARRIER DOMAIN-CONTAINING PROTEIN"/>
    <property type="match status" value="1"/>
</dbReference>
<dbReference type="Gene3D" id="3.30.300.30">
    <property type="match status" value="1"/>
</dbReference>
<dbReference type="AlphaFoldDB" id="A0A223RUA0"/>
<dbReference type="NCBIfam" id="TIGR01733">
    <property type="entry name" value="AA-adenyl-dom"/>
    <property type="match status" value="1"/>
</dbReference>
<dbReference type="CDD" id="cd12117">
    <property type="entry name" value="A_NRPS_Srf_like"/>
    <property type="match status" value="1"/>
</dbReference>
<evidence type="ECO:0000256" key="3">
    <source>
        <dbReference type="SAM" id="MobiDB-lite"/>
    </source>
</evidence>
<dbReference type="KEGG" id="aey:CDG81_15240"/>
<dbReference type="SUPFAM" id="SSF47336">
    <property type="entry name" value="ACP-like"/>
    <property type="match status" value="1"/>
</dbReference>
<evidence type="ECO:0000313" key="5">
    <source>
        <dbReference type="EMBL" id="ASU79415.1"/>
    </source>
</evidence>
<dbReference type="InterPro" id="IPR036736">
    <property type="entry name" value="ACP-like_sf"/>
</dbReference>
<dbReference type="PROSITE" id="PS00455">
    <property type="entry name" value="AMP_BINDING"/>
    <property type="match status" value="1"/>
</dbReference>
<name>A0A223RUA0_9ACTN</name>
<evidence type="ECO:0000313" key="6">
    <source>
        <dbReference type="Proteomes" id="UP000215043"/>
    </source>
</evidence>
<dbReference type="InterPro" id="IPR045851">
    <property type="entry name" value="AMP-bd_C_sf"/>
</dbReference>
<dbReference type="InterPro" id="IPR010071">
    <property type="entry name" value="AA_adenyl_dom"/>
</dbReference>
<organism evidence="5 6">
    <name type="scientific">Actinopolyspora erythraea</name>
    <dbReference type="NCBI Taxonomy" id="414996"/>
    <lineage>
        <taxon>Bacteria</taxon>
        <taxon>Bacillati</taxon>
        <taxon>Actinomycetota</taxon>
        <taxon>Actinomycetes</taxon>
        <taxon>Actinopolysporales</taxon>
        <taxon>Actinopolysporaceae</taxon>
        <taxon>Actinopolyspora</taxon>
    </lineage>
</organism>
<feature type="domain" description="Carrier" evidence="4">
    <location>
        <begin position="535"/>
        <end position="615"/>
    </location>
</feature>
<keyword evidence="1" id="KW-0596">Phosphopantetheine</keyword>
<dbReference type="Pfam" id="PF00501">
    <property type="entry name" value="AMP-binding"/>
    <property type="match status" value="1"/>
</dbReference>
<dbReference type="NCBIfam" id="TIGR01746">
    <property type="entry name" value="Thioester-redct"/>
    <property type="match status" value="1"/>
</dbReference>
<sequence>MTTTNSPTRDHVVAECNATATEYPRQHPIHLLFEQQAARAPQAPAVDDGTFRLTYAELDAAANALARGLVEAGVAPGDHVGVLEPVSAHAVVAVLGALKAGAAYVPLDPSYPDTRLSEMCDRADIRVVATTTERFPRLSRKRTGVVIDAAGSAPPPEVPVRATDSAYLIFTSGSSGNPKAVEVPHRGIVRLVRGTDYMDLGPRDTVLGTTNLAFDVSCLEIFGALLNGARLVFVRTETLLSPDGLADRIRREGATVMWLSAGVFHELGGQRPGMFSQLRYLICGGDALNPNIVRAVIDNGKPEHFLNGYGPTENSVLSTTYEFERFSGEAEYVPIGKPIANSTAYVLRQDLSLTEFWEVGELCVGGDGVAKGYYGDPELTRRSFVSDPFASDPRARLYRTGDRARLRPDGDIEFLGRDDRQVKIRGFRIELGDIESALGAHPEVRESVVELRGSGTGRERVVAWVLPMRRSTADEAGEDGDLKGRLTRHLRDRLPGFMVPAALRPVDSLPLNRSGKVDRSRLPDPEAERVSTGEPPRTDTERLVASLWETALGVSGIGRRDDFFGLGGHSLRLTRFVVELEESLGLSSGYGNELVHHMLSNPTVAEFSERLEEIRRGAGRATSERHERFDLREEARLDPDLRFDGLEAVPEGKLDDVLLTGPTGFLGAFLLDRLLRRTEATVHCLTRAADDQEAFTRILGNMRRYGLELDGARHRVVPVAGDLEMPSLGLGDRFDELASRIDAILHNGSYVNFVYPYSRMRAPNVGGTREVLRLAGTRCRKPVHYVSTIATLAGCGAAGVEYVPEDTLPGYPENISMGYPETKWVCEQLLSRAWRRGLPMSIYRPYEVTGTRDRGVWNTDTMMCALFGTIAETGVAPDVPLPLDFVPVDFTAEALVHALRFEPPRGHVYNVTNPEDARLGLVVDRLRARGRSIEQVPYDQWVAEMSRHVSAHPESSLAPFMPMFAGTANTGDMSIKEMYFAGTFPRFGRENLERALAGSGLHCPPVDVELIDLYLDYFEESGFLGKQYGATSGEN</sequence>
<dbReference type="PANTHER" id="PTHR44845:SF6">
    <property type="entry name" value="BETA-ALANINE-ACTIVATING ENZYME"/>
    <property type="match status" value="1"/>
</dbReference>
<dbReference type="InterPro" id="IPR009081">
    <property type="entry name" value="PP-bd_ACP"/>
</dbReference>
<gene>
    <name evidence="5" type="ORF">CDG81_15240</name>
</gene>
<evidence type="ECO:0000256" key="2">
    <source>
        <dbReference type="ARBA" id="ARBA00022553"/>
    </source>
</evidence>
<dbReference type="InterPro" id="IPR025110">
    <property type="entry name" value="AMP-bd_C"/>
</dbReference>
<dbReference type="InterPro" id="IPR000873">
    <property type="entry name" value="AMP-dep_synth/lig_dom"/>
</dbReference>
<dbReference type="PROSITE" id="PS50075">
    <property type="entry name" value="CARRIER"/>
    <property type="match status" value="1"/>
</dbReference>
<feature type="region of interest" description="Disordered" evidence="3">
    <location>
        <begin position="510"/>
        <end position="538"/>
    </location>
</feature>
<protein>
    <recommendedName>
        <fullName evidence="4">Carrier domain-containing protein</fullName>
    </recommendedName>
</protein>
<feature type="compositionally biased region" description="Basic and acidic residues" evidence="3">
    <location>
        <begin position="515"/>
        <end position="538"/>
    </location>
</feature>
<dbReference type="Gene3D" id="3.40.50.720">
    <property type="entry name" value="NAD(P)-binding Rossmann-like Domain"/>
    <property type="match status" value="1"/>
</dbReference>
<dbReference type="Gene3D" id="3.40.50.980">
    <property type="match status" value="2"/>
</dbReference>
<dbReference type="InterPro" id="IPR020845">
    <property type="entry name" value="AMP-binding_CS"/>
</dbReference>
<dbReference type="SUPFAM" id="SSF51735">
    <property type="entry name" value="NAD(P)-binding Rossmann-fold domains"/>
    <property type="match status" value="1"/>
</dbReference>
<accession>A0A223RUA0</accession>
<dbReference type="InterPro" id="IPR013120">
    <property type="entry name" value="FAR_NAD-bd"/>
</dbReference>
<dbReference type="Gene3D" id="1.10.1200.10">
    <property type="entry name" value="ACP-like"/>
    <property type="match status" value="1"/>
</dbReference>
<proteinExistence type="predicted"/>
<dbReference type="RefSeq" id="WP_052428248.1">
    <property type="nucleotide sequence ID" value="NZ_CP022752.1"/>
</dbReference>
<reference evidence="5 6" key="1">
    <citation type="submission" date="2017-08" db="EMBL/GenBank/DDBJ databases">
        <title>The complete genome sequence of moderately halophilic actinomycete Actinopolyspora erythraea YIM 90600, the producer of novel erythromycin, novel actinopolysporins A-C and tubercidin.</title>
        <authorList>
            <person name="Yin M."/>
            <person name="Tang S."/>
        </authorList>
    </citation>
    <scope>NUCLEOTIDE SEQUENCE [LARGE SCALE GENOMIC DNA]</scope>
    <source>
        <strain evidence="5 6">YIM 90600</strain>
    </source>
</reference>
<dbReference type="Pfam" id="PF00550">
    <property type="entry name" value="PP-binding"/>
    <property type="match status" value="1"/>
</dbReference>
<evidence type="ECO:0000259" key="4">
    <source>
        <dbReference type="PROSITE" id="PS50075"/>
    </source>
</evidence>
<dbReference type="CDD" id="cd05235">
    <property type="entry name" value="SDR_e1"/>
    <property type="match status" value="1"/>
</dbReference>
<dbReference type="OrthoDB" id="2472181at2"/>
<dbReference type="SUPFAM" id="SSF56801">
    <property type="entry name" value="Acetyl-CoA synthetase-like"/>
    <property type="match status" value="1"/>
</dbReference>
<dbReference type="InterPro" id="IPR036291">
    <property type="entry name" value="NAD(P)-bd_dom_sf"/>
</dbReference>
<evidence type="ECO:0000256" key="1">
    <source>
        <dbReference type="ARBA" id="ARBA00022450"/>
    </source>
</evidence>